<proteinExistence type="predicted"/>
<keyword evidence="4" id="KW-1185">Reference proteome</keyword>
<dbReference type="SUPFAM" id="SSF55920">
    <property type="entry name" value="Creatinase/aminopeptidase"/>
    <property type="match status" value="1"/>
</dbReference>
<dbReference type="InterPro" id="IPR036005">
    <property type="entry name" value="Creatinase/aminopeptidase-like"/>
</dbReference>
<dbReference type="Pfam" id="PF00557">
    <property type="entry name" value="Peptidase_M24"/>
    <property type="match status" value="1"/>
</dbReference>
<gene>
    <name evidence="3" type="ORF">B2G88_00060</name>
</gene>
<evidence type="ECO:0000313" key="4">
    <source>
        <dbReference type="Proteomes" id="UP000196084"/>
    </source>
</evidence>
<dbReference type="CDD" id="cd01066">
    <property type="entry name" value="APP_MetAP"/>
    <property type="match status" value="1"/>
</dbReference>
<name>A0A202EAG0_9EURY</name>
<dbReference type="OrthoDB" id="200535at2157"/>
<reference evidence="3 4" key="1">
    <citation type="submission" date="2017-02" db="EMBL/GenBank/DDBJ databases">
        <title>Natronthermophilus aegyptiacus gen. nov.,sp. nov., an aerobic, extremely halophilic alkalithermophilic archaeon isolated from the athalassohaline Wadi An Natrun, Egypt.</title>
        <authorList>
            <person name="Zhao B."/>
        </authorList>
    </citation>
    <scope>NUCLEOTIDE SEQUENCE [LARGE SCALE GENOMIC DNA]</scope>
    <source>
        <strain evidence="3 4">CGMCC 1.3597</strain>
    </source>
</reference>
<dbReference type="Proteomes" id="UP000196084">
    <property type="component" value="Unassembled WGS sequence"/>
</dbReference>
<feature type="region of interest" description="Disordered" evidence="1">
    <location>
        <begin position="207"/>
        <end position="236"/>
    </location>
</feature>
<feature type="region of interest" description="Disordered" evidence="1">
    <location>
        <begin position="1"/>
        <end position="20"/>
    </location>
</feature>
<feature type="domain" description="Peptidase M24" evidence="2">
    <location>
        <begin position="208"/>
        <end position="336"/>
    </location>
</feature>
<dbReference type="InterPro" id="IPR000994">
    <property type="entry name" value="Pept_M24"/>
</dbReference>
<dbReference type="EMBL" id="MWPH01000001">
    <property type="protein sequence ID" value="OVE85263.1"/>
    <property type="molecule type" value="Genomic_DNA"/>
</dbReference>
<dbReference type="PANTHER" id="PTHR46112">
    <property type="entry name" value="AMINOPEPTIDASE"/>
    <property type="match status" value="1"/>
</dbReference>
<comment type="caution">
    <text evidence="3">The sequence shown here is derived from an EMBL/GenBank/DDBJ whole genome shotgun (WGS) entry which is preliminary data.</text>
</comment>
<evidence type="ECO:0000259" key="2">
    <source>
        <dbReference type="Pfam" id="PF00557"/>
    </source>
</evidence>
<dbReference type="PANTHER" id="PTHR46112:SF2">
    <property type="entry name" value="XAA-PRO AMINOPEPTIDASE P-RELATED"/>
    <property type="match status" value="1"/>
</dbReference>
<evidence type="ECO:0000256" key="1">
    <source>
        <dbReference type="SAM" id="MobiDB-lite"/>
    </source>
</evidence>
<accession>A0A202EAG0</accession>
<evidence type="ECO:0000313" key="3">
    <source>
        <dbReference type="EMBL" id="OVE85263.1"/>
    </source>
</evidence>
<dbReference type="InterPro" id="IPR050659">
    <property type="entry name" value="Peptidase_M24B"/>
</dbReference>
<protein>
    <recommendedName>
        <fullName evidence="2">Peptidase M24 domain-containing protein</fullName>
    </recommendedName>
</protein>
<organism evidence="3 4">
    <name type="scientific">Natronolimnobius baerhuensis</name>
    <dbReference type="NCBI Taxonomy" id="253108"/>
    <lineage>
        <taxon>Archaea</taxon>
        <taxon>Methanobacteriati</taxon>
        <taxon>Methanobacteriota</taxon>
        <taxon>Stenosarchaea group</taxon>
        <taxon>Halobacteria</taxon>
        <taxon>Halobacteriales</taxon>
        <taxon>Natrialbaceae</taxon>
        <taxon>Natronolimnobius</taxon>
    </lineage>
</organism>
<dbReference type="AlphaFoldDB" id="A0A202EAG0"/>
<feature type="compositionally biased region" description="Basic and acidic residues" evidence="1">
    <location>
        <begin position="1"/>
        <end position="14"/>
    </location>
</feature>
<sequence length="373" mass="39420">MDDADRGSREGTERNRKRRGHLESVIDETLADREACAAVAVEAAQTPVGQYCLSALVGQHDGTENRVVALGYDGTEWAVFDATETNTHPATALGETLVDRHGEGTVLTPATIPYDAALYLEAAGLTLASSDVFERARTTKTAAERANTETTQAAASAGIRRGAAILADATVSDGQLERDGEPITAEHLRVALDQAIISSGAFPADNSVVRQGPARESTDPLRPGEPITVSVSPQGPDGYHGRLVRTFVVDSDGGRERRAHVALTQAFRSSQSMLTADSESIRAVEADLEAEIRAFGEDDGIETRVSGIGLEPTERPSDGGELVEPGTVICLEAAVELADGSWLRLADVLAKHDGSVSWLESPSRSLEPAALTD</sequence>
<dbReference type="Gene3D" id="3.90.230.10">
    <property type="entry name" value="Creatinase/methionine aminopeptidase superfamily"/>
    <property type="match status" value="1"/>
</dbReference>